<dbReference type="AlphaFoldDB" id="A0A511XC49"/>
<protein>
    <submittedName>
        <fullName evidence="1">Uncharacterized protein</fullName>
    </submittedName>
</protein>
<reference evidence="1 2" key="1">
    <citation type="submission" date="2019-07" db="EMBL/GenBank/DDBJ databases">
        <title>Whole genome shotgun sequence of Acetobacter nitrogenifigens NBRC 105050.</title>
        <authorList>
            <person name="Hosoyama A."/>
            <person name="Uohara A."/>
            <person name="Ohji S."/>
            <person name="Ichikawa N."/>
        </authorList>
    </citation>
    <scope>NUCLEOTIDE SEQUENCE [LARGE SCALE GENOMIC DNA]</scope>
    <source>
        <strain evidence="1 2">NBRC 105050</strain>
    </source>
</reference>
<comment type="caution">
    <text evidence="1">The sequence shown here is derived from an EMBL/GenBank/DDBJ whole genome shotgun (WGS) entry which is preliminary data.</text>
</comment>
<gene>
    <name evidence="1" type="ORF">ANI02nite_24280</name>
</gene>
<evidence type="ECO:0000313" key="2">
    <source>
        <dbReference type="Proteomes" id="UP000321635"/>
    </source>
</evidence>
<keyword evidence="2" id="KW-1185">Reference proteome</keyword>
<dbReference type="Proteomes" id="UP000321635">
    <property type="component" value="Unassembled WGS sequence"/>
</dbReference>
<dbReference type="EMBL" id="BJYF01000019">
    <property type="protein sequence ID" value="GEN60544.1"/>
    <property type="molecule type" value="Genomic_DNA"/>
</dbReference>
<name>A0A511XC49_9PROT</name>
<evidence type="ECO:0000313" key="1">
    <source>
        <dbReference type="EMBL" id="GEN60544.1"/>
    </source>
</evidence>
<sequence length="111" mass="12277">MKCPATNSAFNFALNAEGGLSVPYPFPMADVLRLPTGAHKAVVTASDSAAISNHVAPDVRTLSKKICLPKSERLRDGKSRPSVVAFRDNRRRVVAMIVLQRYIEIERRMIL</sequence>
<dbReference type="STRING" id="1120919.GCA_000429165_02520"/>
<organism evidence="1 2">
    <name type="scientific">Acetobacter nitrogenifigens DSM 23921 = NBRC 105050</name>
    <dbReference type="NCBI Taxonomy" id="1120919"/>
    <lineage>
        <taxon>Bacteria</taxon>
        <taxon>Pseudomonadati</taxon>
        <taxon>Pseudomonadota</taxon>
        <taxon>Alphaproteobacteria</taxon>
        <taxon>Acetobacterales</taxon>
        <taxon>Acetobacteraceae</taxon>
        <taxon>Acetobacter</taxon>
    </lineage>
</organism>
<accession>A0A511XC49</accession>
<proteinExistence type="predicted"/>